<evidence type="ECO:0008006" key="4">
    <source>
        <dbReference type="Google" id="ProtNLM"/>
    </source>
</evidence>
<proteinExistence type="predicted"/>
<keyword evidence="1" id="KW-0732">Signal</keyword>
<dbReference type="AlphaFoldDB" id="A0A328VLR7"/>
<sequence length="154" mass="15467">MKRISALLLSLSAVCCLLLSLALTVLLGAAPVHAASGAPEATVPVASGCLAAAPSKQQVAVGQPAHIVITVSCYPAIPSPIVIVDWGDGSLSKYPVCAAACPVPPVELVAAHSYAKAGTYQPLICLSGEGPITPLPECVSVEVIVVPLTPQPLS</sequence>
<gene>
    <name evidence="2" type="ORF">A4R35_19835</name>
</gene>
<evidence type="ECO:0000313" key="2">
    <source>
        <dbReference type="EMBL" id="RAQ97801.1"/>
    </source>
</evidence>
<name>A0A328VLR7_9CHLR</name>
<dbReference type="EMBL" id="MCIF01000002">
    <property type="protein sequence ID" value="RAQ97801.1"/>
    <property type="molecule type" value="Genomic_DNA"/>
</dbReference>
<accession>A0A328VLR7</accession>
<evidence type="ECO:0000256" key="1">
    <source>
        <dbReference type="SAM" id="SignalP"/>
    </source>
</evidence>
<feature type="signal peptide" evidence="1">
    <location>
        <begin position="1"/>
        <end position="34"/>
    </location>
</feature>
<comment type="caution">
    <text evidence="2">The sequence shown here is derived from an EMBL/GenBank/DDBJ whole genome shotgun (WGS) entry which is preliminary data.</text>
</comment>
<dbReference type="Proteomes" id="UP000248706">
    <property type="component" value="Unassembled WGS sequence"/>
</dbReference>
<keyword evidence="3" id="KW-1185">Reference proteome</keyword>
<evidence type="ECO:0000313" key="3">
    <source>
        <dbReference type="Proteomes" id="UP000248706"/>
    </source>
</evidence>
<reference evidence="2 3" key="1">
    <citation type="submission" date="2016-08" db="EMBL/GenBank/DDBJ databases">
        <title>Analysis of Carbohydrate Active Enzymes in Thermogemmatispora T81 Reveals Carbohydrate Degradation Ability.</title>
        <authorList>
            <person name="Tomazini A."/>
            <person name="Lal S."/>
            <person name="Stott M."/>
            <person name="Henrissat B."/>
            <person name="Polikarpov I."/>
            <person name="Sparling R."/>
            <person name="Levin D.B."/>
        </authorList>
    </citation>
    <scope>NUCLEOTIDE SEQUENCE [LARGE SCALE GENOMIC DNA]</scope>
    <source>
        <strain evidence="2 3">T81</strain>
    </source>
</reference>
<organism evidence="2 3">
    <name type="scientific">Thermogemmatispora tikiterensis</name>
    <dbReference type="NCBI Taxonomy" id="1825093"/>
    <lineage>
        <taxon>Bacteria</taxon>
        <taxon>Bacillati</taxon>
        <taxon>Chloroflexota</taxon>
        <taxon>Ktedonobacteria</taxon>
        <taxon>Thermogemmatisporales</taxon>
        <taxon>Thermogemmatisporaceae</taxon>
        <taxon>Thermogemmatispora</taxon>
    </lineage>
</organism>
<protein>
    <recommendedName>
        <fullName evidence="4">PKD domain-containing protein</fullName>
    </recommendedName>
</protein>
<dbReference type="RefSeq" id="WP_112432512.1">
    <property type="nucleotide sequence ID" value="NZ_MCIF01000002.1"/>
</dbReference>
<feature type="chain" id="PRO_5016264565" description="PKD domain-containing protein" evidence="1">
    <location>
        <begin position="35"/>
        <end position="154"/>
    </location>
</feature>